<gene>
    <name evidence="2" type="ORF">DDY73_09170</name>
</gene>
<dbReference type="AlphaFoldDB" id="A0A354M3S2"/>
<proteinExistence type="predicted"/>
<dbReference type="InterPro" id="IPR010982">
    <property type="entry name" value="Lambda_DNA-bd_dom_sf"/>
</dbReference>
<dbReference type="InterPro" id="IPR001387">
    <property type="entry name" value="Cro/C1-type_HTH"/>
</dbReference>
<dbReference type="Pfam" id="PF01381">
    <property type="entry name" value="HTH_3"/>
    <property type="match status" value="1"/>
</dbReference>
<dbReference type="Gene3D" id="1.10.260.40">
    <property type="entry name" value="lambda repressor-like DNA-binding domains"/>
    <property type="match status" value="1"/>
</dbReference>
<name>A0A354M3S2_9BACT</name>
<dbReference type="Proteomes" id="UP000262954">
    <property type="component" value="Unassembled WGS sequence"/>
</dbReference>
<dbReference type="SUPFAM" id="SSF47413">
    <property type="entry name" value="lambda repressor-like DNA-binding domains"/>
    <property type="match status" value="1"/>
</dbReference>
<dbReference type="CDD" id="cd00093">
    <property type="entry name" value="HTH_XRE"/>
    <property type="match status" value="1"/>
</dbReference>
<evidence type="ECO:0000313" key="2">
    <source>
        <dbReference type="EMBL" id="HBJ09161.1"/>
    </source>
</evidence>
<sequence>MTQQERVQQVRKLMELTQSEMAFHMGVTQGTYSFYEKNRDIPERYHPILSKMGVNLSWLKTGIGEPIDEEAYLQFKKYRDNSEVSVVDVRVSPNVVLPFVRFGFRQAVSRGDRIKDKSIIVREDDVDYNGAIVVEAGNEKMEPTILPGEKLLCMPVSESSVNYVTGVVFVVFGDMALVRRIKTNEAGKDIVILTTDDESETVSVRKSDVIKIYRVVMSISRPIC</sequence>
<dbReference type="EMBL" id="DNWC01000120">
    <property type="protein sequence ID" value="HBJ09161.1"/>
    <property type="molecule type" value="Genomic_DNA"/>
</dbReference>
<reference evidence="2 3" key="1">
    <citation type="journal article" date="2018" name="Nat. Biotechnol.">
        <title>A standardized bacterial taxonomy based on genome phylogeny substantially revises the tree of life.</title>
        <authorList>
            <person name="Parks D.H."/>
            <person name="Chuvochina M."/>
            <person name="Waite D.W."/>
            <person name="Rinke C."/>
            <person name="Skarshewski A."/>
            <person name="Chaumeil P.A."/>
            <person name="Hugenholtz P."/>
        </authorList>
    </citation>
    <scope>NUCLEOTIDE SEQUENCE [LARGE SCALE GENOMIC DNA]</scope>
    <source>
        <strain evidence="2">UBA11482</strain>
    </source>
</reference>
<comment type="caution">
    <text evidence="2">The sequence shown here is derived from an EMBL/GenBank/DDBJ whole genome shotgun (WGS) entry which is preliminary data.</text>
</comment>
<feature type="domain" description="HTH cro/C1-type" evidence="1">
    <location>
        <begin position="7"/>
        <end position="59"/>
    </location>
</feature>
<protein>
    <recommendedName>
        <fullName evidence="1">HTH cro/C1-type domain-containing protein</fullName>
    </recommendedName>
</protein>
<organism evidence="2 3">
    <name type="scientific">Coprobacter fastidiosus</name>
    <dbReference type="NCBI Taxonomy" id="1099853"/>
    <lineage>
        <taxon>Bacteria</taxon>
        <taxon>Pseudomonadati</taxon>
        <taxon>Bacteroidota</taxon>
        <taxon>Bacteroidia</taxon>
        <taxon>Bacteroidales</taxon>
        <taxon>Barnesiellaceae</taxon>
        <taxon>Coprobacter</taxon>
    </lineage>
</organism>
<accession>A0A354M3S2</accession>
<evidence type="ECO:0000313" key="3">
    <source>
        <dbReference type="Proteomes" id="UP000262954"/>
    </source>
</evidence>
<dbReference type="SMART" id="SM00530">
    <property type="entry name" value="HTH_XRE"/>
    <property type="match status" value="1"/>
</dbReference>
<evidence type="ECO:0000259" key="1">
    <source>
        <dbReference type="PROSITE" id="PS50943"/>
    </source>
</evidence>
<dbReference type="GO" id="GO:0003677">
    <property type="term" value="F:DNA binding"/>
    <property type="evidence" value="ECO:0007669"/>
    <property type="project" value="InterPro"/>
</dbReference>
<dbReference type="PROSITE" id="PS50943">
    <property type="entry name" value="HTH_CROC1"/>
    <property type="match status" value="1"/>
</dbReference>